<name>A0ABT8W0A6_9GAMM</name>
<organism evidence="2 3">
    <name type="scientific">Marinobacter suaedae</name>
    <dbReference type="NCBI Taxonomy" id="3057675"/>
    <lineage>
        <taxon>Bacteria</taxon>
        <taxon>Pseudomonadati</taxon>
        <taxon>Pseudomonadota</taxon>
        <taxon>Gammaproteobacteria</taxon>
        <taxon>Pseudomonadales</taxon>
        <taxon>Marinobacteraceae</taxon>
        <taxon>Marinobacter</taxon>
    </lineage>
</organism>
<dbReference type="Pfam" id="PF14316">
    <property type="entry name" value="DUF4381"/>
    <property type="match status" value="1"/>
</dbReference>
<protein>
    <submittedName>
        <fullName evidence="2">DUF4381 domain-containing protein</fullName>
    </submittedName>
</protein>
<reference evidence="2" key="1">
    <citation type="submission" date="2023-07" db="EMBL/GenBank/DDBJ databases">
        <title>Marinobacter sp. chi1 genome sequencing and assembly.</title>
        <authorList>
            <person name="Park S."/>
        </authorList>
    </citation>
    <scope>NUCLEOTIDE SEQUENCE</scope>
    <source>
        <strain evidence="2">Chi1</strain>
    </source>
</reference>
<keyword evidence="1" id="KW-0472">Membrane</keyword>
<evidence type="ECO:0000313" key="2">
    <source>
        <dbReference type="EMBL" id="MDO3721656.1"/>
    </source>
</evidence>
<dbReference type="Proteomes" id="UP001168640">
    <property type="component" value="Unassembled WGS sequence"/>
</dbReference>
<dbReference type="RefSeq" id="WP_302909500.1">
    <property type="nucleotide sequence ID" value="NZ_JAUMIS010000001.1"/>
</dbReference>
<evidence type="ECO:0000256" key="1">
    <source>
        <dbReference type="SAM" id="Phobius"/>
    </source>
</evidence>
<evidence type="ECO:0000313" key="3">
    <source>
        <dbReference type="Proteomes" id="UP001168640"/>
    </source>
</evidence>
<keyword evidence="1" id="KW-0812">Transmembrane</keyword>
<accession>A0ABT8W0A6</accession>
<feature type="transmembrane region" description="Helical" evidence="1">
    <location>
        <begin position="26"/>
        <end position="47"/>
    </location>
</feature>
<dbReference type="InterPro" id="IPR025489">
    <property type="entry name" value="DUF4381"/>
</dbReference>
<sequence>MSLSQQLAGLKELPPPEMPGLWPQTWGWWLLFCLIGLAFVALVARRFRTHYRNRYRREALAELDELEQAWRQNPAHVAPLRTLPSLLKRVVIYLYGKASTAAPPQSLAVALSELAHHPLTEDLGSRLADLAYAPDHRLLALDPEDLLQQTRLWLETHHVPA</sequence>
<keyword evidence="1" id="KW-1133">Transmembrane helix</keyword>
<dbReference type="EMBL" id="JAUMIS010000001">
    <property type="protein sequence ID" value="MDO3721656.1"/>
    <property type="molecule type" value="Genomic_DNA"/>
</dbReference>
<keyword evidence="3" id="KW-1185">Reference proteome</keyword>
<comment type="caution">
    <text evidence="2">The sequence shown here is derived from an EMBL/GenBank/DDBJ whole genome shotgun (WGS) entry which is preliminary data.</text>
</comment>
<proteinExistence type="predicted"/>
<gene>
    <name evidence="2" type="ORF">QVZ43_07950</name>
</gene>